<keyword evidence="9" id="KW-0547">Nucleotide-binding</keyword>
<comment type="similarity">
    <text evidence="4 13">Belongs to the prokaryotic pantothenate kinase family.</text>
</comment>
<keyword evidence="12 13" id="KW-0173">Coenzyme A biosynthesis</keyword>
<comment type="caution">
    <text evidence="15">The sequence shown here is derived from an EMBL/GenBank/DDBJ whole genome shotgun (WGS) entry which is preliminary data.</text>
</comment>
<dbReference type="NCBIfam" id="TIGR00554">
    <property type="entry name" value="panK_bact"/>
    <property type="match status" value="1"/>
</dbReference>
<evidence type="ECO:0000313" key="16">
    <source>
        <dbReference type="Proteomes" id="UP001526225"/>
    </source>
</evidence>
<name>A0ABT3E598_9LACO</name>
<dbReference type="InterPro" id="IPR027417">
    <property type="entry name" value="P-loop_NTPase"/>
</dbReference>
<comment type="catalytic activity">
    <reaction evidence="1 13">
        <text>(R)-pantothenate + ATP = (R)-4'-phosphopantothenate + ADP + H(+)</text>
        <dbReference type="Rhea" id="RHEA:16373"/>
        <dbReference type="ChEBI" id="CHEBI:10986"/>
        <dbReference type="ChEBI" id="CHEBI:15378"/>
        <dbReference type="ChEBI" id="CHEBI:29032"/>
        <dbReference type="ChEBI" id="CHEBI:30616"/>
        <dbReference type="ChEBI" id="CHEBI:456216"/>
        <dbReference type="EC" id="2.7.1.33"/>
    </reaction>
</comment>
<accession>A0ABT3E598</accession>
<dbReference type="EC" id="2.7.1.33" evidence="5 13"/>
<reference evidence="15 16" key="1">
    <citation type="submission" date="2022-10" db="EMBL/GenBank/DDBJ databases">
        <title>Weissella fermenti sp. nov., isolated from fermented cabbage.</title>
        <authorList>
            <person name="Lee J.K."/>
            <person name="Baek J.H."/>
            <person name="Choi D.G."/>
            <person name="Kim J.M."/>
            <person name="Jeon C.O."/>
        </authorList>
    </citation>
    <scope>NUCLEOTIDE SEQUENCE [LARGE SCALE GENOMIC DNA]</scope>
    <source>
        <strain evidence="15 16">KACC 18534</strain>
    </source>
</reference>
<dbReference type="InterPro" id="IPR006083">
    <property type="entry name" value="PRK/URK"/>
</dbReference>
<evidence type="ECO:0000256" key="12">
    <source>
        <dbReference type="ARBA" id="ARBA00022993"/>
    </source>
</evidence>
<dbReference type="Gene3D" id="3.40.50.300">
    <property type="entry name" value="P-loop containing nucleotide triphosphate hydrolases"/>
    <property type="match status" value="1"/>
</dbReference>
<dbReference type="PANTHER" id="PTHR10285">
    <property type="entry name" value="URIDINE KINASE"/>
    <property type="match status" value="1"/>
</dbReference>
<evidence type="ECO:0000256" key="11">
    <source>
        <dbReference type="ARBA" id="ARBA00022840"/>
    </source>
</evidence>
<evidence type="ECO:0000256" key="9">
    <source>
        <dbReference type="ARBA" id="ARBA00022741"/>
    </source>
</evidence>
<evidence type="ECO:0000256" key="5">
    <source>
        <dbReference type="ARBA" id="ARBA00012102"/>
    </source>
</evidence>
<gene>
    <name evidence="15" type="primary">coaA</name>
    <name evidence="15" type="ORF">OIT44_03190</name>
</gene>
<proteinExistence type="inferred from homology"/>
<evidence type="ECO:0000256" key="8">
    <source>
        <dbReference type="ARBA" id="ARBA00022679"/>
    </source>
</evidence>
<keyword evidence="11" id="KW-0067">ATP-binding</keyword>
<organism evidence="15 16">
    <name type="scientific">Weissella ceti</name>
    <dbReference type="NCBI Taxonomy" id="759620"/>
    <lineage>
        <taxon>Bacteria</taxon>
        <taxon>Bacillati</taxon>
        <taxon>Bacillota</taxon>
        <taxon>Bacilli</taxon>
        <taxon>Lactobacillales</taxon>
        <taxon>Lactobacillaceae</taxon>
        <taxon>Weissella</taxon>
    </lineage>
</organism>
<dbReference type="InterPro" id="IPR004566">
    <property type="entry name" value="PanK"/>
</dbReference>
<dbReference type="GO" id="GO:0004594">
    <property type="term" value="F:pantothenate kinase activity"/>
    <property type="evidence" value="ECO:0007669"/>
    <property type="project" value="UniProtKB-EC"/>
</dbReference>
<dbReference type="SUPFAM" id="SSF52540">
    <property type="entry name" value="P-loop containing nucleoside triphosphate hydrolases"/>
    <property type="match status" value="1"/>
</dbReference>
<evidence type="ECO:0000256" key="1">
    <source>
        <dbReference type="ARBA" id="ARBA00001206"/>
    </source>
</evidence>
<keyword evidence="7 13" id="KW-0963">Cytoplasm</keyword>
<comment type="pathway">
    <text evidence="3 13">Cofactor biosynthesis; coenzyme A biosynthesis; CoA from (R)-pantothenate: step 1/5.</text>
</comment>
<evidence type="ECO:0000313" key="15">
    <source>
        <dbReference type="EMBL" id="MCW0953077.1"/>
    </source>
</evidence>
<evidence type="ECO:0000256" key="7">
    <source>
        <dbReference type="ARBA" id="ARBA00022490"/>
    </source>
</evidence>
<evidence type="ECO:0000259" key="14">
    <source>
        <dbReference type="Pfam" id="PF00485"/>
    </source>
</evidence>
<evidence type="ECO:0000256" key="13">
    <source>
        <dbReference type="RuleBase" id="RU003530"/>
    </source>
</evidence>
<protein>
    <recommendedName>
        <fullName evidence="6 13">Pantothenate kinase</fullName>
        <ecNumber evidence="5 13">2.7.1.33</ecNumber>
    </recommendedName>
</protein>
<keyword evidence="8 15" id="KW-0808">Transferase</keyword>
<evidence type="ECO:0000256" key="10">
    <source>
        <dbReference type="ARBA" id="ARBA00022777"/>
    </source>
</evidence>
<keyword evidence="16" id="KW-1185">Reference proteome</keyword>
<comment type="subcellular location">
    <subcellularLocation>
        <location evidence="2 13">Cytoplasm</location>
    </subcellularLocation>
</comment>
<feature type="domain" description="Phosphoribulokinase/uridine kinase" evidence="14">
    <location>
        <begin position="91"/>
        <end position="239"/>
    </location>
</feature>
<evidence type="ECO:0000256" key="2">
    <source>
        <dbReference type="ARBA" id="ARBA00004496"/>
    </source>
</evidence>
<dbReference type="CDD" id="cd02025">
    <property type="entry name" value="PanK"/>
    <property type="match status" value="1"/>
</dbReference>
<dbReference type="Proteomes" id="UP001526225">
    <property type="component" value="Unassembled WGS sequence"/>
</dbReference>
<dbReference type="EMBL" id="JAOZFE010000002">
    <property type="protein sequence ID" value="MCW0953077.1"/>
    <property type="molecule type" value="Genomic_DNA"/>
</dbReference>
<evidence type="ECO:0000256" key="6">
    <source>
        <dbReference type="ARBA" id="ARBA00015080"/>
    </source>
</evidence>
<dbReference type="PIRSF" id="PIRSF000545">
    <property type="entry name" value="Pantothenate_kin"/>
    <property type="match status" value="1"/>
</dbReference>
<sequence length="315" mass="36286">MNDAKLMNYVSYPKEQWRHIGQETPVQMPSAIDAAFLTRIKAFNDQISLGDVQDVYLPLVRYVRFLYEEFRTHRRNEAMFLHENSNDMPFVIGIAGSVAVGKTTTARLLTYLLQDLFGEQEVALMTTDGFLKTNAQLMAEGMMERKGFPESYDMPKLLAFMDEVKSGTDTLRSPKYSHDISDVMQDEFDEFSKPSILIVEGINTLQSSVGSAVYLSDFFDFSIYIDADTDLIAHWYLDRFEALLDQTEVVNDPENYFFELAQQPRKQALAYAQSVWETVNLPNLTQYILPTRERADLILRKSIGHGIDQIWLRKH</sequence>
<evidence type="ECO:0000256" key="3">
    <source>
        <dbReference type="ARBA" id="ARBA00005225"/>
    </source>
</evidence>
<dbReference type="Pfam" id="PF00485">
    <property type="entry name" value="PRK"/>
    <property type="match status" value="1"/>
</dbReference>
<keyword evidence="10 15" id="KW-0418">Kinase</keyword>
<evidence type="ECO:0000256" key="4">
    <source>
        <dbReference type="ARBA" id="ARBA00006087"/>
    </source>
</evidence>
<dbReference type="RefSeq" id="WP_213408505.1">
    <property type="nucleotide sequence ID" value="NZ_CP074441.1"/>
</dbReference>